<keyword evidence="2" id="KW-1185">Reference proteome</keyword>
<comment type="caution">
    <text evidence="1">The sequence shown here is derived from an EMBL/GenBank/DDBJ whole genome shotgun (WGS) entry which is preliminary data.</text>
</comment>
<reference evidence="1" key="1">
    <citation type="journal article" date="2022" name="Int. J. Mol. Sci.">
        <title>Draft Genome of Tanacetum Coccineum: Genomic Comparison of Closely Related Tanacetum-Family Plants.</title>
        <authorList>
            <person name="Yamashiro T."/>
            <person name="Shiraishi A."/>
            <person name="Nakayama K."/>
            <person name="Satake H."/>
        </authorList>
    </citation>
    <scope>NUCLEOTIDE SEQUENCE</scope>
</reference>
<protein>
    <submittedName>
        <fullName evidence="1">Uncharacterized protein</fullName>
    </submittedName>
</protein>
<sequence>MVVVEGEQWIKALEATIATGYGNSSWRRDLTISKTECSAVVRSVGGDRLLMNDLNGEILDVELNTLVLLDESEGPLLDTIKESLKAIPDCLLCMGSGSVQTQVFMSSMKFSCTSSSSASVKWDDRFNYSKAIRLVLGRVIMLGVISNAF</sequence>
<dbReference type="EMBL" id="BQNB010019172">
    <property type="protein sequence ID" value="GJT82484.1"/>
    <property type="molecule type" value="Genomic_DNA"/>
</dbReference>
<reference evidence="1" key="2">
    <citation type="submission" date="2022-01" db="EMBL/GenBank/DDBJ databases">
        <authorList>
            <person name="Yamashiro T."/>
            <person name="Shiraishi A."/>
            <person name="Satake H."/>
            <person name="Nakayama K."/>
        </authorList>
    </citation>
    <scope>NUCLEOTIDE SEQUENCE</scope>
</reference>
<gene>
    <name evidence="1" type="ORF">Tco_1056826</name>
</gene>
<evidence type="ECO:0000313" key="2">
    <source>
        <dbReference type="Proteomes" id="UP001151760"/>
    </source>
</evidence>
<evidence type="ECO:0000313" key="1">
    <source>
        <dbReference type="EMBL" id="GJT82484.1"/>
    </source>
</evidence>
<organism evidence="1 2">
    <name type="scientific">Tanacetum coccineum</name>
    <dbReference type="NCBI Taxonomy" id="301880"/>
    <lineage>
        <taxon>Eukaryota</taxon>
        <taxon>Viridiplantae</taxon>
        <taxon>Streptophyta</taxon>
        <taxon>Embryophyta</taxon>
        <taxon>Tracheophyta</taxon>
        <taxon>Spermatophyta</taxon>
        <taxon>Magnoliopsida</taxon>
        <taxon>eudicotyledons</taxon>
        <taxon>Gunneridae</taxon>
        <taxon>Pentapetalae</taxon>
        <taxon>asterids</taxon>
        <taxon>campanulids</taxon>
        <taxon>Asterales</taxon>
        <taxon>Asteraceae</taxon>
        <taxon>Asteroideae</taxon>
        <taxon>Anthemideae</taxon>
        <taxon>Anthemidinae</taxon>
        <taxon>Tanacetum</taxon>
    </lineage>
</organism>
<proteinExistence type="predicted"/>
<accession>A0ABQ5H4W7</accession>
<name>A0ABQ5H4W7_9ASTR</name>
<dbReference type="Proteomes" id="UP001151760">
    <property type="component" value="Unassembled WGS sequence"/>
</dbReference>